<keyword evidence="7" id="KW-0406">Ion transport</keyword>
<keyword evidence="8" id="KW-0496">Mitochondrion</keyword>
<evidence type="ECO:0000256" key="2">
    <source>
        <dbReference type="ARBA" id="ARBA00006842"/>
    </source>
</evidence>
<dbReference type="GO" id="GO:0015078">
    <property type="term" value="F:proton transmembrane transporter activity"/>
    <property type="evidence" value="ECO:0007669"/>
    <property type="project" value="InterPro"/>
</dbReference>
<reference evidence="12 13" key="1">
    <citation type="submission" date="2019-03" db="EMBL/GenBank/DDBJ databases">
        <authorList>
            <person name="Gaulin E."/>
            <person name="Dumas B."/>
        </authorList>
    </citation>
    <scope>NUCLEOTIDE SEQUENCE [LARGE SCALE GENOMIC DNA]</scope>
    <source>
        <strain evidence="12">CBS 568.67</strain>
    </source>
</reference>
<dbReference type="SUPFAM" id="SSF161065">
    <property type="entry name" value="ATP synthase D chain-like"/>
    <property type="match status" value="1"/>
</dbReference>
<dbReference type="EMBL" id="VJMH01006408">
    <property type="protein sequence ID" value="KAF0689857.1"/>
    <property type="molecule type" value="Genomic_DNA"/>
</dbReference>
<evidence type="ECO:0000256" key="3">
    <source>
        <dbReference type="ARBA" id="ARBA00022448"/>
    </source>
</evidence>
<evidence type="ECO:0000256" key="4">
    <source>
        <dbReference type="ARBA" id="ARBA00022547"/>
    </source>
</evidence>
<evidence type="ECO:0000313" key="12">
    <source>
        <dbReference type="EMBL" id="VFT95461.1"/>
    </source>
</evidence>
<feature type="coiled-coil region" evidence="10">
    <location>
        <begin position="118"/>
        <end position="145"/>
    </location>
</feature>
<dbReference type="GO" id="GO:0005743">
    <property type="term" value="C:mitochondrial inner membrane"/>
    <property type="evidence" value="ECO:0007669"/>
    <property type="project" value="UniProtKB-SubCell"/>
</dbReference>
<evidence type="ECO:0000256" key="8">
    <source>
        <dbReference type="ARBA" id="ARBA00023128"/>
    </source>
</evidence>
<dbReference type="OrthoDB" id="35799at2759"/>
<evidence type="ECO:0000256" key="7">
    <source>
        <dbReference type="ARBA" id="ARBA00023065"/>
    </source>
</evidence>
<evidence type="ECO:0000256" key="10">
    <source>
        <dbReference type="SAM" id="Coils"/>
    </source>
</evidence>
<dbReference type="Proteomes" id="UP000332933">
    <property type="component" value="Unassembled WGS sequence"/>
</dbReference>
<evidence type="ECO:0000313" key="13">
    <source>
        <dbReference type="Proteomes" id="UP000332933"/>
    </source>
</evidence>
<reference evidence="11" key="2">
    <citation type="submission" date="2019-06" db="EMBL/GenBank/DDBJ databases">
        <title>Genomics analysis of Aphanomyces spp. identifies a new class of oomycete effector associated with host adaptation.</title>
        <authorList>
            <person name="Gaulin E."/>
        </authorList>
    </citation>
    <scope>NUCLEOTIDE SEQUENCE</scope>
    <source>
        <strain evidence="11">CBS 578.67</strain>
    </source>
</reference>
<name>A0A485LBF3_9STRA</name>
<dbReference type="GO" id="GO:0015986">
    <property type="term" value="P:proton motive force-driven ATP synthesis"/>
    <property type="evidence" value="ECO:0007669"/>
    <property type="project" value="InterPro"/>
</dbReference>
<keyword evidence="6" id="KW-0999">Mitochondrion inner membrane</keyword>
<organism evidence="12 13">
    <name type="scientific">Aphanomyces stellatus</name>
    <dbReference type="NCBI Taxonomy" id="120398"/>
    <lineage>
        <taxon>Eukaryota</taxon>
        <taxon>Sar</taxon>
        <taxon>Stramenopiles</taxon>
        <taxon>Oomycota</taxon>
        <taxon>Saprolegniomycetes</taxon>
        <taxon>Saprolegniales</taxon>
        <taxon>Verrucalvaceae</taxon>
        <taxon>Aphanomyces</taxon>
    </lineage>
</organism>
<keyword evidence="13" id="KW-1185">Reference proteome</keyword>
<gene>
    <name evidence="12" type="primary">Aste57867_18727</name>
    <name evidence="11" type="ORF">As57867_018663</name>
    <name evidence="12" type="ORF">ASTE57867_18727</name>
</gene>
<dbReference type="InterPro" id="IPR008689">
    <property type="entry name" value="ATP_synth_F0_dsu_mt"/>
</dbReference>
<dbReference type="AlphaFoldDB" id="A0A485LBF3"/>
<keyword evidence="4" id="KW-0138">CF(0)</keyword>
<evidence type="ECO:0000256" key="6">
    <source>
        <dbReference type="ARBA" id="ARBA00022792"/>
    </source>
</evidence>
<accession>A0A485LBF3</accession>
<protein>
    <submittedName>
        <fullName evidence="12">Aste57867_18727 protein</fullName>
    </submittedName>
</protein>
<comment type="similarity">
    <text evidence="2">Belongs to the ATPase d subunit family.</text>
</comment>
<proteinExistence type="inferred from homology"/>
<dbReference type="InterPro" id="IPR036228">
    <property type="entry name" value="ATP_synth_F0_dsu_sf_mt"/>
</dbReference>
<keyword evidence="9" id="KW-0472">Membrane</keyword>
<keyword evidence="10" id="KW-0175">Coiled coil</keyword>
<keyword evidence="5" id="KW-0375">Hydrogen ion transport</keyword>
<dbReference type="Pfam" id="PF05873">
    <property type="entry name" value="Mt_ATP-synt_D"/>
    <property type="match status" value="1"/>
</dbReference>
<evidence type="ECO:0000313" key="11">
    <source>
        <dbReference type="EMBL" id="KAF0689857.1"/>
    </source>
</evidence>
<evidence type="ECO:0000256" key="5">
    <source>
        <dbReference type="ARBA" id="ARBA00022781"/>
    </source>
</evidence>
<evidence type="ECO:0000256" key="1">
    <source>
        <dbReference type="ARBA" id="ARBA00004273"/>
    </source>
</evidence>
<sequence>MNSLRVVAKQSVRQYSSAAPAVSLSTNWEPLRAKLSDVRARQSLDSLKQTHNNIVAEGLHYQREPEAINFTHYRNLIKNKDLVDALEENYRTIVFPDIKPEDCYTPGRSVESDLKPTFNRLHAEIEDSTERIEELKEFITLLEATRTTKDTSVDEVAAMHPEIADEIEDEIARLDWEKDSN</sequence>
<keyword evidence="3" id="KW-0813">Transport</keyword>
<dbReference type="PANTHER" id="PTHR12700">
    <property type="entry name" value="ATP SYNTHASE SUBUNIT D, MITOCHONDRIAL"/>
    <property type="match status" value="1"/>
</dbReference>
<dbReference type="Gene3D" id="6.10.280.70">
    <property type="match status" value="1"/>
</dbReference>
<dbReference type="GO" id="GO:0045259">
    <property type="term" value="C:proton-transporting ATP synthase complex"/>
    <property type="evidence" value="ECO:0007669"/>
    <property type="project" value="UniProtKB-KW"/>
</dbReference>
<evidence type="ECO:0000256" key="9">
    <source>
        <dbReference type="ARBA" id="ARBA00023136"/>
    </source>
</evidence>
<dbReference type="EMBL" id="CAADRA010006429">
    <property type="protein sequence ID" value="VFT95461.1"/>
    <property type="molecule type" value="Genomic_DNA"/>
</dbReference>
<comment type="subcellular location">
    <subcellularLocation>
        <location evidence="1">Mitochondrion inner membrane</location>
    </subcellularLocation>
</comment>